<accession>A0A1F7Y1G7</accession>
<dbReference type="InterPro" id="IPR036583">
    <property type="entry name" value="23S_rRNA_IVS_sf"/>
</dbReference>
<name>A0A1F7Y1G7_9BACT</name>
<dbReference type="CDD" id="cd16377">
    <property type="entry name" value="23S_rRNA_IVP_like"/>
    <property type="match status" value="1"/>
</dbReference>
<reference evidence="1 2" key="1">
    <citation type="journal article" date="2016" name="Nat. Commun.">
        <title>Thousands of microbial genomes shed light on interconnected biogeochemical processes in an aquifer system.</title>
        <authorList>
            <person name="Anantharaman K."/>
            <person name="Brown C.T."/>
            <person name="Hug L.A."/>
            <person name="Sharon I."/>
            <person name="Castelle C.J."/>
            <person name="Probst A.J."/>
            <person name="Thomas B.C."/>
            <person name="Singh A."/>
            <person name="Wilkins M.J."/>
            <person name="Karaoz U."/>
            <person name="Brodie E.L."/>
            <person name="Williams K.H."/>
            <person name="Hubbard S.S."/>
            <person name="Banfield J.F."/>
        </authorList>
    </citation>
    <scope>NUCLEOTIDE SEQUENCE [LARGE SCALE GENOMIC DNA]</scope>
</reference>
<gene>
    <name evidence="1" type="ORF">A2714_03825</name>
</gene>
<sequence>MIEIASYKNLVAYQKAKSLTIETSLYFSKLRFPKTQEFLVIQLLRSVSSIAANIAEGYGRYYDKSYRQFLSIARGSCFETEYWLEIILELGMFDNKTVKVFIEENNQIAKILTTMMKNLERKTQS</sequence>
<evidence type="ECO:0000313" key="2">
    <source>
        <dbReference type="Proteomes" id="UP000178419"/>
    </source>
</evidence>
<dbReference type="NCBIfam" id="TIGR02436">
    <property type="entry name" value="four helix bundle protein"/>
    <property type="match status" value="1"/>
</dbReference>
<organism evidence="1 2">
    <name type="scientific">Candidatus Woesebacteria bacterium RIFCSPHIGHO2_01_FULL_38_9</name>
    <dbReference type="NCBI Taxonomy" id="1802492"/>
    <lineage>
        <taxon>Bacteria</taxon>
        <taxon>Candidatus Woeseibacteriota</taxon>
    </lineage>
</organism>
<dbReference type="PANTHER" id="PTHR38471">
    <property type="entry name" value="FOUR HELIX BUNDLE PROTEIN"/>
    <property type="match status" value="1"/>
</dbReference>
<proteinExistence type="predicted"/>
<comment type="caution">
    <text evidence="1">The sequence shown here is derived from an EMBL/GenBank/DDBJ whole genome shotgun (WGS) entry which is preliminary data.</text>
</comment>
<evidence type="ECO:0008006" key="3">
    <source>
        <dbReference type="Google" id="ProtNLM"/>
    </source>
</evidence>
<dbReference type="AlphaFoldDB" id="A0A1F7Y1G7"/>
<dbReference type="EMBL" id="MGGE01000035">
    <property type="protein sequence ID" value="OGM20779.1"/>
    <property type="molecule type" value="Genomic_DNA"/>
</dbReference>
<evidence type="ECO:0000313" key="1">
    <source>
        <dbReference type="EMBL" id="OGM20779.1"/>
    </source>
</evidence>
<protein>
    <recommendedName>
        <fullName evidence="3">Four helix bundle protein</fullName>
    </recommendedName>
</protein>
<dbReference type="Proteomes" id="UP000178419">
    <property type="component" value="Unassembled WGS sequence"/>
</dbReference>
<dbReference type="Pfam" id="PF05635">
    <property type="entry name" value="23S_rRNA_IVP"/>
    <property type="match status" value="1"/>
</dbReference>
<dbReference type="PANTHER" id="PTHR38471:SF2">
    <property type="entry name" value="FOUR HELIX BUNDLE PROTEIN"/>
    <property type="match status" value="1"/>
</dbReference>
<dbReference type="InterPro" id="IPR012657">
    <property type="entry name" value="23S_rRNA-intervening_sequence"/>
</dbReference>
<dbReference type="SUPFAM" id="SSF158446">
    <property type="entry name" value="IVS-encoded protein-like"/>
    <property type="match status" value="1"/>
</dbReference>
<dbReference type="Gene3D" id="1.20.1440.60">
    <property type="entry name" value="23S rRNA-intervening sequence"/>
    <property type="match status" value="1"/>
</dbReference>